<evidence type="ECO:0000313" key="2">
    <source>
        <dbReference type="EMBL" id="AUN97264.1"/>
    </source>
</evidence>
<keyword evidence="3" id="KW-1185">Reference proteome</keyword>
<feature type="compositionally biased region" description="Basic and acidic residues" evidence="1">
    <location>
        <begin position="17"/>
        <end position="28"/>
    </location>
</feature>
<feature type="compositionally biased region" description="Basic and acidic residues" evidence="1">
    <location>
        <begin position="35"/>
        <end position="59"/>
    </location>
</feature>
<dbReference type="Proteomes" id="UP000235584">
    <property type="component" value="Chromosome"/>
</dbReference>
<evidence type="ECO:0000313" key="3">
    <source>
        <dbReference type="Proteomes" id="UP000235584"/>
    </source>
</evidence>
<reference evidence="2 3" key="1">
    <citation type="submission" date="2018-01" db="EMBL/GenBank/DDBJ databases">
        <title>Complete genome sequence of Bacteriovorax stolpii DSM12778.</title>
        <authorList>
            <person name="Tang B."/>
            <person name="Chang J."/>
        </authorList>
    </citation>
    <scope>NUCLEOTIDE SEQUENCE [LARGE SCALE GENOMIC DNA]</scope>
    <source>
        <strain evidence="2 3">DSM 12778</strain>
    </source>
</reference>
<feature type="region of interest" description="Disordered" evidence="1">
    <location>
        <begin position="98"/>
        <end position="127"/>
    </location>
</feature>
<dbReference type="AlphaFoldDB" id="A0A2K9NR88"/>
<evidence type="ECO:0000256" key="1">
    <source>
        <dbReference type="SAM" id="MobiDB-lite"/>
    </source>
</evidence>
<proteinExistence type="predicted"/>
<dbReference type="OrthoDB" id="5295363at2"/>
<feature type="compositionally biased region" description="Low complexity" evidence="1">
    <location>
        <begin position="7"/>
        <end position="16"/>
    </location>
</feature>
<sequence>MKIFRNESTVSSSASAKTEKASSKEGKGISRKKPTPPERKNISASEIKEKLAAHVETSDTAKNMALKSNSKKLGEGFLNDSVKPELIKPSLVDEVKVEKPEIDEDNSPNTKNLTIKSDIALNDPKDTNTQEKLKTVLSKGAFNFNPKEREALEKILGQQ</sequence>
<dbReference type="KEGG" id="bsto:C0V70_03890"/>
<gene>
    <name evidence="2" type="ORF">C0V70_03890</name>
</gene>
<feature type="region of interest" description="Disordered" evidence="1">
    <location>
        <begin position="1"/>
        <end position="77"/>
    </location>
</feature>
<organism evidence="2 3">
    <name type="scientific">Bacteriovorax stolpii</name>
    <name type="common">Bdellovibrio stolpii</name>
    <dbReference type="NCBI Taxonomy" id="960"/>
    <lineage>
        <taxon>Bacteria</taxon>
        <taxon>Pseudomonadati</taxon>
        <taxon>Bdellovibrionota</taxon>
        <taxon>Bacteriovoracia</taxon>
        <taxon>Bacteriovoracales</taxon>
        <taxon>Bacteriovoracaceae</taxon>
        <taxon>Bacteriovorax</taxon>
    </lineage>
</organism>
<accession>A0A2K9NR88</accession>
<dbReference type="EMBL" id="CP025704">
    <property type="protein sequence ID" value="AUN97264.1"/>
    <property type="molecule type" value="Genomic_DNA"/>
</dbReference>
<name>A0A2K9NR88_BACTC</name>
<protein>
    <submittedName>
        <fullName evidence="2">Uncharacterized protein</fullName>
    </submittedName>
</protein>
<dbReference type="RefSeq" id="WP_102242559.1">
    <property type="nucleotide sequence ID" value="NZ_CP025704.1"/>
</dbReference>